<dbReference type="EMBL" id="GBXM01054522">
    <property type="protein sequence ID" value="JAH54055.1"/>
    <property type="molecule type" value="Transcribed_RNA"/>
</dbReference>
<proteinExistence type="predicted"/>
<accession>A0A0E9TMF6</accession>
<evidence type="ECO:0000313" key="1">
    <source>
        <dbReference type="EMBL" id="JAH54055.1"/>
    </source>
</evidence>
<name>A0A0E9TMF6_ANGAN</name>
<dbReference type="AlphaFoldDB" id="A0A0E9TMF6"/>
<sequence length="33" mass="3953">MSLAHNYPTTCYHFDSKVPRLGQLRVRHDRYCS</sequence>
<organism evidence="1">
    <name type="scientific">Anguilla anguilla</name>
    <name type="common">European freshwater eel</name>
    <name type="synonym">Muraena anguilla</name>
    <dbReference type="NCBI Taxonomy" id="7936"/>
    <lineage>
        <taxon>Eukaryota</taxon>
        <taxon>Metazoa</taxon>
        <taxon>Chordata</taxon>
        <taxon>Craniata</taxon>
        <taxon>Vertebrata</taxon>
        <taxon>Euteleostomi</taxon>
        <taxon>Actinopterygii</taxon>
        <taxon>Neopterygii</taxon>
        <taxon>Teleostei</taxon>
        <taxon>Anguilliformes</taxon>
        <taxon>Anguillidae</taxon>
        <taxon>Anguilla</taxon>
    </lineage>
</organism>
<protein>
    <submittedName>
        <fullName evidence="1">Uncharacterized protein</fullName>
    </submittedName>
</protein>
<reference evidence="1" key="1">
    <citation type="submission" date="2014-11" db="EMBL/GenBank/DDBJ databases">
        <authorList>
            <person name="Amaro Gonzalez C."/>
        </authorList>
    </citation>
    <scope>NUCLEOTIDE SEQUENCE</scope>
</reference>
<reference evidence="1" key="2">
    <citation type="journal article" date="2015" name="Fish Shellfish Immunol.">
        <title>Early steps in the European eel (Anguilla anguilla)-Vibrio vulnificus interaction in the gills: Role of the RtxA13 toxin.</title>
        <authorList>
            <person name="Callol A."/>
            <person name="Pajuelo D."/>
            <person name="Ebbesson L."/>
            <person name="Teles M."/>
            <person name="MacKenzie S."/>
            <person name="Amaro C."/>
        </authorList>
    </citation>
    <scope>NUCLEOTIDE SEQUENCE</scope>
</reference>